<dbReference type="OrthoDB" id="5340910at2759"/>
<feature type="compositionally biased region" description="Basic and acidic residues" evidence="6">
    <location>
        <begin position="545"/>
        <end position="566"/>
    </location>
</feature>
<feature type="compositionally biased region" description="Basic and acidic residues" evidence="6">
    <location>
        <begin position="780"/>
        <end position="794"/>
    </location>
</feature>
<dbReference type="SMART" id="SM00326">
    <property type="entry name" value="SH3"/>
    <property type="match status" value="3"/>
</dbReference>
<dbReference type="CDD" id="cd00174">
    <property type="entry name" value="SH3"/>
    <property type="match status" value="2"/>
</dbReference>
<organism evidence="8 9">
    <name type="scientific">Umbelopsis vinacea</name>
    <dbReference type="NCBI Taxonomy" id="44442"/>
    <lineage>
        <taxon>Eukaryota</taxon>
        <taxon>Fungi</taxon>
        <taxon>Fungi incertae sedis</taxon>
        <taxon>Mucoromycota</taxon>
        <taxon>Mucoromycotina</taxon>
        <taxon>Umbelopsidomycetes</taxon>
        <taxon>Umbelopsidales</taxon>
        <taxon>Umbelopsidaceae</taxon>
        <taxon>Umbelopsis</taxon>
    </lineage>
</organism>
<evidence type="ECO:0000313" key="9">
    <source>
        <dbReference type="Proteomes" id="UP000612746"/>
    </source>
</evidence>
<protein>
    <recommendedName>
        <fullName evidence="7">SH3 domain-containing protein</fullName>
    </recommendedName>
</protein>
<feature type="compositionally biased region" description="Low complexity" evidence="6">
    <location>
        <begin position="489"/>
        <end position="503"/>
    </location>
</feature>
<dbReference type="EMBL" id="JAEPRA010000010">
    <property type="protein sequence ID" value="KAG2179346.1"/>
    <property type="molecule type" value="Genomic_DNA"/>
</dbReference>
<dbReference type="Pfam" id="PF00018">
    <property type="entry name" value="SH3_1"/>
    <property type="match status" value="1"/>
</dbReference>
<dbReference type="Gene3D" id="2.30.30.40">
    <property type="entry name" value="SH3 Domains"/>
    <property type="match status" value="3"/>
</dbReference>
<feature type="compositionally biased region" description="Basic and acidic residues" evidence="6">
    <location>
        <begin position="16"/>
        <end position="27"/>
    </location>
</feature>
<evidence type="ECO:0000313" key="8">
    <source>
        <dbReference type="EMBL" id="KAG2179346.1"/>
    </source>
</evidence>
<feature type="domain" description="SH3" evidence="7">
    <location>
        <begin position="7"/>
        <end position="67"/>
    </location>
</feature>
<dbReference type="Proteomes" id="UP000612746">
    <property type="component" value="Unassembled WGS sequence"/>
</dbReference>
<feature type="region of interest" description="Disordered" evidence="6">
    <location>
        <begin position="169"/>
        <end position="195"/>
    </location>
</feature>
<name>A0A8H7UBE1_9FUNG</name>
<accession>A0A8H7UBE1</accession>
<feature type="compositionally biased region" description="Pro residues" evidence="6">
    <location>
        <begin position="413"/>
        <end position="422"/>
    </location>
</feature>
<evidence type="ECO:0000256" key="4">
    <source>
        <dbReference type="ARBA" id="ARBA00023136"/>
    </source>
</evidence>
<feature type="domain" description="SH3" evidence="7">
    <location>
        <begin position="110"/>
        <end position="168"/>
    </location>
</feature>
<dbReference type="SUPFAM" id="SSF50044">
    <property type="entry name" value="SH3-domain"/>
    <property type="match status" value="3"/>
</dbReference>
<feature type="compositionally biased region" description="Polar residues" evidence="6">
    <location>
        <begin position="426"/>
        <end position="452"/>
    </location>
</feature>
<dbReference type="PANTHER" id="PTHR14167:SF81">
    <property type="entry name" value="ENDOPHILIN-A"/>
    <property type="match status" value="1"/>
</dbReference>
<keyword evidence="9" id="KW-1185">Reference proteome</keyword>
<evidence type="ECO:0000256" key="2">
    <source>
        <dbReference type="ARBA" id="ARBA00022443"/>
    </source>
</evidence>
<evidence type="ECO:0000256" key="6">
    <source>
        <dbReference type="SAM" id="MobiDB-lite"/>
    </source>
</evidence>
<dbReference type="AlphaFoldDB" id="A0A8H7UBE1"/>
<reference evidence="8" key="1">
    <citation type="submission" date="2020-12" db="EMBL/GenBank/DDBJ databases">
        <title>Metabolic potential, ecology and presence of endohyphal bacteria is reflected in genomic diversity of Mucoromycotina.</title>
        <authorList>
            <person name="Muszewska A."/>
            <person name="Okrasinska A."/>
            <person name="Steczkiewicz K."/>
            <person name="Drgas O."/>
            <person name="Orlowska M."/>
            <person name="Perlinska-Lenart U."/>
            <person name="Aleksandrzak-Piekarczyk T."/>
            <person name="Szatraj K."/>
            <person name="Zielenkiewicz U."/>
            <person name="Pilsyk S."/>
            <person name="Malc E."/>
            <person name="Mieczkowski P."/>
            <person name="Kruszewska J.S."/>
            <person name="Biernat P."/>
            <person name="Pawlowska J."/>
        </authorList>
    </citation>
    <scope>NUCLEOTIDE SEQUENCE</scope>
    <source>
        <strain evidence="8">WA0000051536</strain>
    </source>
</reference>
<feature type="compositionally biased region" description="Acidic residues" evidence="6">
    <location>
        <begin position="504"/>
        <end position="522"/>
    </location>
</feature>
<feature type="compositionally biased region" description="Basic and acidic residues" evidence="6">
    <location>
        <begin position="574"/>
        <end position="584"/>
    </location>
</feature>
<proteinExistence type="predicted"/>
<evidence type="ECO:0000256" key="3">
    <source>
        <dbReference type="ARBA" id="ARBA00023054"/>
    </source>
</evidence>
<dbReference type="PANTHER" id="PTHR14167">
    <property type="entry name" value="SH3 DOMAIN-CONTAINING"/>
    <property type="match status" value="1"/>
</dbReference>
<dbReference type="Pfam" id="PF07653">
    <property type="entry name" value="SH3_2"/>
    <property type="match status" value="1"/>
</dbReference>
<keyword evidence="4" id="KW-0472">Membrane</keyword>
<feature type="domain" description="SH3" evidence="7">
    <location>
        <begin position="286"/>
        <end position="347"/>
    </location>
</feature>
<feature type="compositionally biased region" description="Polar residues" evidence="6">
    <location>
        <begin position="396"/>
        <end position="407"/>
    </location>
</feature>
<feature type="compositionally biased region" description="Basic and acidic residues" evidence="6">
    <location>
        <begin position="743"/>
        <end position="757"/>
    </location>
</feature>
<feature type="region of interest" description="Disordered" evidence="6">
    <location>
        <begin position="733"/>
        <end position="794"/>
    </location>
</feature>
<dbReference type="Pfam" id="PF14604">
    <property type="entry name" value="SH3_9"/>
    <property type="match status" value="1"/>
</dbReference>
<evidence type="ECO:0000256" key="1">
    <source>
        <dbReference type="ARBA" id="ARBA00004170"/>
    </source>
</evidence>
<keyword evidence="3" id="KW-0175">Coiled coil</keyword>
<feature type="compositionally biased region" description="Basic and acidic residues" evidence="6">
    <location>
        <begin position="679"/>
        <end position="694"/>
    </location>
</feature>
<dbReference type="InterPro" id="IPR036028">
    <property type="entry name" value="SH3-like_dom_sf"/>
</dbReference>
<comment type="subcellular location">
    <subcellularLocation>
        <location evidence="1">Membrane</location>
        <topology evidence="1">Peripheral membrane protein</topology>
    </subcellularLocation>
</comment>
<sequence length="834" mass="89927">MSEQQPNAAQRFKAHHTYEAQRDDELTLMKGDIVNVTDLSDPDWWVGETANGKSGYFPSNFVDPVSDSQEEKPNEDTTEEASEEPTAAQEETGNTEEAGHDQKETPQVARVIGLARVMEDYAMQEPGEITLHKGVIVNVMEDNGEYMKGEVNGKVGTFPSKYVEFNEIPSQPEFGRPSSMSQSVEEPDTESRPKSGFRLAAYGVKQGGIGSLLAGGIPVLRPSGAKKSQSQDSVSKQEAQVPPPATPKSPAENASPSIPEVSSPQSISSSTPATPPARSEPAPAATKGIKAIVTHHYDPDQEDELTLMKGEYVTILEREADDGWWKGVNERGETGVFPSNFVKEITEETPPPPPSRTSKRMSSSTESAQKSPVVGSARPPLARPPSIPGGSRPSSFASMGNRPSSISEHAPLASPPPLPSSPSPARTFSMTSNTSTRSQGSPIVSQTKSGEANTAPFAAEPEDIKSPPAIQPIPAPISEEDFSDAASDVPSSMAVEVSSSVADEPVDDVTEEDINESNEIAEPEAQPESAPVVEEELAPIPAPPKEVEPVVEEEAKTEIEAEKPVEEIAPVVVEDEKQPEHAEVAEVATENDDVEQQKDKEEEETKEVEPIKDNAAATTEAAEEEPSAPVEPEEVKPDFDSITSGPKLAGPSRARPSRGRRPQESKASEPSQTALLEEEVAKQPEEKAPVEEKAAPAPPAKPIKPIFQKFPTPFAGADASARTLKPVQRRMWEPAEATQESSGSEKKVEEKKEEPARGVKNISSRFNFAGVPSGGGNEVLETKLRNHTKNEVEKARKELERQLGEEREERKRLEEKVADLSAKLEALMAQIGEQ</sequence>
<feature type="compositionally biased region" description="Low complexity" evidence="6">
    <location>
        <begin position="255"/>
        <end position="285"/>
    </location>
</feature>
<feature type="region of interest" description="Disordered" evidence="6">
    <location>
        <begin position="1"/>
        <end position="107"/>
    </location>
</feature>
<dbReference type="InterPro" id="IPR050384">
    <property type="entry name" value="Endophilin_SH3RF"/>
</dbReference>
<gene>
    <name evidence="8" type="ORF">INT44_006191</name>
</gene>
<keyword evidence="2 5" id="KW-0728">SH3 domain</keyword>
<dbReference type="PROSITE" id="PS50002">
    <property type="entry name" value="SH3"/>
    <property type="match status" value="3"/>
</dbReference>
<evidence type="ECO:0000256" key="5">
    <source>
        <dbReference type="PROSITE-ProRule" id="PRU00192"/>
    </source>
</evidence>
<feature type="region of interest" description="Disordered" evidence="6">
    <location>
        <begin position="331"/>
        <end position="712"/>
    </location>
</feature>
<feature type="compositionally biased region" description="Low complexity" evidence="6">
    <location>
        <begin position="226"/>
        <end position="237"/>
    </location>
</feature>
<dbReference type="InterPro" id="IPR001452">
    <property type="entry name" value="SH3_domain"/>
</dbReference>
<feature type="region of interest" description="Disordered" evidence="6">
    <location>
        <begin position="222"/>
        <end position="301"/>
    </location>
</feature>
<dbReference type="PRINTS" id="PR00452">
    <property type="entry name" value="SH3DOMAIN"/>
</dbReference>
<comment type="caution">
    <text evidence="8">The sequence shown here is derived from an EMBL/GenBank/DDBJ whole genome shotgun (WGS) entry which is preliminary data.</text>
</comment>
<evidence type="ECO:0000259" key="7">
    <source>
        <dbReference type="PROSITE" id="PS50002"/>
    </source>
</evidence>